<dbReference type="InterPro" id="IPR014002">
    <property type="entry name" value="Agenet_dom_plant"/>
</dbReference>
<feature type="domain" description="Agenet" evidence="3">
    <location>
        <begin position="13"/>
        <end position="82"/>
    </location>
</feature>
<feature type="domain" description="Agenet" evidence="3">
    <location>
        <begin position="842"/>
        <end position="898"/>
    </location>
</feature>
<gene>
    <name evidence="4" type="ORF">PVAP13_3NG180394</name>
</gene>
<organism evidence="4 5">
    <name type="scientific">Panicum virgatum</name>
    <name type="common">Blackwell switchgrass</name>
    <dbReference type="NCBI Taxonomy" id="38727"/>
    <lineage>
        <taxon>Eukaryota</taxon>
        <taxon>Viridiplantae</taxon>
        <taxon>Streptophyta</taxon>
        <taxon>Embryophyta</taxon>
        <taxon>Tracheophyta</taxon>
        <taxon>Spermatophyta</taxon>
        <taxon>Magnoliopsida</taxon>
        <taxon>Liliopsida</taxon>
        <taxon>Poales</taxon>
        <taxon>Poaceae</taxon>
        <taxon>PACMAD clade</taxon>
        <taxon>Panicoideae</taxon>
        <taxon>Panicodae</taxon>
        <taxon>Paniceae</taxon>
        <taxon>Panicinae</taxon>
        <taxon>Panicum</taxon>
        <taxon>Panicum sect. Hiantes</taxon>
    </lineage>
</organism>
<evidence type="ECO:0000313" key="5">
    <source>
        <dbReference type="Proteomes" id="UP000823388"/>
    </source>
</evidence>
<dbReference type="AlphaFoldDB" id="A0A8T0TZP7"/>
<feature type="compositionally biased region" description="Basic and acidic residues" evidence="2">
    <location>
        <begin position="369"/>
        <end position="402"/>
    </location>
</feature>
<feature type="region of interest" description="Disordered" evidence="2">
    <location>
        <begin position="1"/>
        <end position="28"/>
    </location>
</feature>
<evidence type="ECO:0000256" key="1">
    <source>
        <dbReference type="SAM" id="Coils"/>
    </source>
</evidence>
<feature type="domain" description="Agenet" evidence="3">
    <location>
        <begin position="229"/>
        <end position="285"/>
    </location>
</feature>
<dbReference type="InterPro" id="IPR008395">
    <property type="entry name" value="Agenet-like_dom"/>
</dbReference>
<proteinExistence type="predicted"/>
<keyword evidence="1" id="KW-0175">Coiled coil</keyword>
<dbReference type="PANTHER" id="PTHR31917">
    <property type="entry name" value="AGENET DOMAIN-CONTAINING PROTEIN-RELATED"/>
    <property type="match status" value="1"/>
</dbReference>
<feature type="compositionally biased region" description="Basic residues" evidence="2">
    <location>
        <begin position="1"/>
        <end position="13"/>
    </location>
</feature>
<protein>
    <recommendedName>
        <fullName evidence="3">Agenet domain-containing protein</fullName>
    </recommendedName>
</protein>
<dbReference type="Pfam" id="PF05641">
    <property type="entry name" value="Agenet"/>
    <property type="match status" value="4"/>
</dbReference>
<feature type="region of interest" description="Disordered" evidence="2">
    <location>
        <begin position="357"/>
        <end position="419"/>
    </location>
</feature>
<feature type="domain" description="Agenet" evidence="3">
    <location>
        <begin position="86"/>
        <end position="143"/>
    </location>
</feature>
<feature type="domain" description="Agenet" evidence="3">
    <location>
        <begin position="772"/>
        <end position="839"/>
    </location>
</feature>
<dbReference type="SMART" id="SM00743">
    <property type="entry name" value="Agenet"/>
    <property type="match status" value="8"/>
</dbReference>
<feature type="region of interest" description="Disordered" evidence="2">
    <location>
        <begin position="309"/>
        <end position="342"/>
    </location>
</feature>
<feature type="compositionally biased region" description="Polar residues" evidence="2">
    <location>
        <begin position="319"/>
        <end position="333"/>
    </location>
</feature>
<feature type="coiled-coil region" evidence="1">
    <location>
        <begin position="527"/>
        <end position="568"/>
    </location>
</feature>
<sequence length="910" mass="101986">MRPLQKPRRRHSPKPIPGNPVEVVPDEPGLHGTAHYAAVVLARSPTSYTVEYDAPLEREDSDLPLREVVPAQILRPRPPPRWSASGEAVEHAAVDAFLDDAWWLGVDLGVVDRDGKVRVCFPETREVMEFDAADVRPHLEWVRGSFKQRSARGMEKTEAVPYTKGMKIEVSKLVDNSVVAWLPAFVAKIFWKNNLLVDYTVSNNDGTALPDEIVDVKHVRPCPPQASDISFCINDEVEAFQGGGWWLGVITDVHPELKYTFKSAHLGMKVQLSQKLLRPRYDWVYGLQNVSSNDEEFGGAWIEVARGKDTAVPRKKKQPNNLSFSWKSTTPKSGTPPRAASIKKRKTLADGLPDLAPCLAKKHRSPKLRPSEENKLCESSSKEIYPDLQEKHLLRDAPRPDEQAEPAPQPEPTPARAQRRKTILKLSLPMIQPAAVPDTTVSPHTRESDVQRNEAVQNTVPEVGTCTKSPAKSLPTPLDDIIKELKDCREQWLQAQSQLDHSATKAKEMEGQVAKLRAAHEADAQHLREVRNKQASLEQRLKLKDKEIEDLKKKLVDLDEQKSCIEAALPRGAVMVASHALGILKNHVPDLDIGILSKGYACMPAEAQALADQVRPIVEPFIERLGLSEIPRTMPYTKGMQIEVSKVENDSVVAWLPAVVAKNIWKNNLLVEYTVSKSGGIALSEEIVDVKHVRPCPPQASALSFCINDEVEAFQGGGWWLGVITEVHPELKYTIKPAHLVVEVQLSQKLLRLRYDWVDGQWKQESQNALKPKFTHGVKVEVSSDEEGYQGVWFEATVLKSAGSKFLVEYAALKADDGTKPLTEAVEARHIRPSPPHIPVVDGFKLLDEVDAFCNDGWWVGVVSKVISNQKYMVYFRPFKEEKEFEHGQLRFHCDWMGGRWMRASPALDM</sequence>
<feature type="domain" description="Agenet" evidence="3">
    <location>
        <begin position="703"/>
        <end position="759"/>
    </location>
</feature>
<keyword evidence="5" id="KW-1185">Reference proteome</keyword>
<feature type="domain" description="Agenet" evidence="3">
    <location>
        <begin position="160"/>
        <end position="227"/>
    </location>
</feature>
<dbReference type="EMBL" id="CM029042">
    <property type="protein sequence ID" value="KAG2616210.1"/>
    <property type="molecule type" value="Genomic_DNA"/>
</dbReference>
<feature type="domain" description="Agenet" evidence="3">
    <location>
        <begin position="634"/>
        <end position="701"/>
    </location>
</feature>
<comment type="caution">
    <text evidence="4">The sequence shown here is derived from an EMBL/GenBank/DDBJ whole genome shotgun (WGS) entry which is preliminary data.</text>
</comment>
<dbReference type="Proteomes" id="UP000823388">
    <property type="component" value="Chromosome 3N"/>
</dbReference>
<evidence type="ECO:0000313" key="4">
    <source>
        <dbReference type="EMBL" id="KAG2616210.1"/>
    </source>
</evidence>
<dbReference type="Gene3D" id="2.30.30.140">
    <property type="match status" value="2"/>
</dbReference>
<evidence type="ECO:0000259" key="3">
    <source>
        <dbReference type="SMART" id="SM00743"/>
    </source>
</evidence>
<evidence type="ECO:0000256" key="2">
    <source>
        <dbReference type="SAM" id="MobiDB-lite"/>
    </source>
</evidence>
<dbReference type="PANTHER" id="PTHR31917:SF156">
    <property type="entry name" value="DUF724 DOMAIN-CONTAINING PROTEIN 2"/>
    <property type="match status" value="1"/>
</dbReference>
<accession>A0A8T0TZP7</accession>
<dbReference type="CDD" id="cd20405">
    <property type="entry name" value="Tudor_Agenet_AtDUF_rpt1_3"/>
    <property type="match status" value="1"/>
</dbReference>
<name>A0A8T0TZP7_PANVG</name>
<reference evidence="4" key="1">
    <citation type="submission" date="2020-05" db="EMBL/GenBank/DDBJ databases">
        <title>WGS assembly of Panicum virgatum.</title>
        <authorList>
            <person name="Lovell J.T."/>
            <person name="Jenkins J."/>
            <person name="Shu S."/>
            <person name="Juenger T.E."/>
            <person name="Schmutz J."/>
        </authorList>
    </citation>
    <scope>NUCLEOTIDE SEQUENCE</scope>
    <source>
        <strain evidence="4">AP13</strain>
    </source>
</reference>
<dbReference type="CDD" id="cd20406">
    <property type="entry name" value="Tudor_Agenet_AtDUF_rpt2_4"/>
    <property type="match status" value="1"/>
</dbReference>